<name>A0A1Y1NFB1_PHOPY</name>
<feature type="compositionally biased region" description="Polar residues" evidence="1">
    <location>
        <begin position="128"/>
        <end position="166"/>
    </location>
</feature>
<evidence type="ECO:0000313" key="2">
    <source>
        <dbReference type="EMBL" id="JAV96633.1"/>
    </source>
</evidence>
<dbReference type="EMBL" id="GEZM01003674">
    <property type="protein sequence ID" value="JAV96633.1"/>
    <property type="molecule type" value="Transcribed_RNA"/>
</dbReference>
<dbReference type="AlphaFoldDB" id="A0A1Y1NFB1"/>
<reference evidence="2" key="1">
    <citation type="journal article" date="2016" name="Sci. Rep.">
        <title>Molecular characterization of firefly nuptial gifts: a multi-omics approach sheds light on postcopulatory sexual selection.</title>
        <authorList>
            <person name="Al-Wathiqui N."/>
            <person name="Fallon T.R."/>
            <person name="South A."/>
            <person name="Weng J.K."/>
            <person name="Lewis S.M."/>
        </authorList>
    </citation>
    <scope>NUCLEOTIDE SEQUENCE</scope>
</reference>
<proteinExistence type="predicted"/>
<organism evidence="2">
    <name type="scientific">Photinus pyralis</name>
    <name type="common">Common eastern firefly</name>
    <name type="synonym">Lampyris pyralis</name>
    <dbReference type="NCBI Taxonomy" id="7054"/>
    <lineage>
        <taxon>Eukaryota</taxon>
        <taxon>Metazoa</taxon>
        <taxon>Ecdysozoa</taxon>
        <taxon>Arthropoda</taxon>
        <taxon>Hexapoda</taxon>
        <taxon>Insecta</taxon>
        <taxon>Pterygota</taxon>
        <taxon>Neoptera</taxon>
        <taxon>Endopterygota</taxon>
        <taxon>Coleoptera</taxon>
        <taxon>Polyphaga</taxon>
        <taxon>Elateriformia</taxon>
        <taxon>Elateroidea</taxon>
        <taxon>Lampyridae</taxon>
        <taxon>Lampyrinae</taxon>
        <taxon>Photinus</taxon>
    </lineage>
</organism>
<evidence type="ECO:0000256" key="1">
    <source>
        <dbReference type="SAM" id="MobiDB-lite"/>
    </source>
</evidence>
<protein>
    <submittedName>
        <fullName evidence="2">Uncharacterized protein</fullName>
    </submittedName>
</protein>
<accession>A0A1Y1NFB1</accession>
<sequence length="186" mass="20925">MGFKFKRFSGKLIWKKKQFTPEVVCLRYFSQSEFTEPLSPPKTETKDWTDSIPVFTTLTPQTSQLIAYETNGETQKLKGILKKAAPNVSLEELNEYSIIDEEDNSSPLILATQSQSNDEKRNVNWQNIDDESPLSNRTVSNAVASSTDNVGNANDSGKAYSSQASSIFFEEKPPIPRPRLRIPSKD</sequence>
<feature type="region of interest" description="Disordered" evidence="1">
    <location>
        <begin position="128"/>
        <end position="186"/>
    </location>
</feature>